<organism evidence="1 2">
    <name type="scientific">Dreissena polymorpha</name>
    <name type="common">Zebra mussel</name>
    <name type="synonym">Mytilus polymorpha</name>
    <dbReference type="NCBI Taxonomy" id="45954"/>
    <lineage>
        <taxon>Eukaryota</taxon>
        <taxon>Metazoa</taxon>
        <taxon>Spiralia</taxon>
        <taxon>Lophotrochozoa</taxon>
        <taxon>Mollusca</taxon>
        <taxon>Bivalvia</taxon>
        <taxon>Autobranchia</taxon>
        <taxon>Heteroconchia</taxon>
        <taxon>Euheterodonta</taxon>
        <taxon>Imparidentia</taxon>
        <taxon>Neoheterodontei</taxon>
        <taxon>Myida</taxon>
        <taxon>Dreissenoidea</taxon>
        <taxon>Dreissenidae</taxon>
        <taxon>Dreissena</taxon>
    </lineage>
</organism>
<gene>
    <name evidence="1" type="ORF">DPMN_082512</name>
</gene>
<comment type="caution">
    <text evidence="1">The sequence shown here is derived from an EMBL/GenBank/DDBJ whole genome shotgun (WGS) entry which is preliminary data.</text>
</comment>
<evidence type="ECO:0000313" key="2">
    <source>
        <dbReference type="Proteomes" id="UP000828390"/>
    </source>
</evidence>
<keyword evidence="2" id="KW-1185">Reference proteome</keyword>
<name>A0A9D4BHD5_DREPO</name>
<evidence type="ECO:0000313" key="1">
    <source>
        <dbReference type="EMBL" id="KAH3695062.1"/>
    </source>
</evidence>
<dbReference type="Proteomes" id="UP000828390">
    <property type="component" value="Unassembled WGS sequence"/>
</dbReference>
<dbReference type="AlphaFoldDB" id="A0A9D4BHD5"/>
<reference evidence="1" key="2">
    <citation type="submission" date="2020-11" db="EMBL/GenBank/DDBJ databases">
        <authorList>
            <person name="McCartney M.A."/>
            <person name="Auch B."/>
            <person name="Kono T."/>
            <person name="Mallez S."/>
            <person name="Becker A."/>
            <person name="Gohl D.M."/>
            <person name="Silverstein K.A.T."/>
            <person name="Koren S."/>
            <person name="Bechman K.B."/>
            <person name="Herman A."/>
            <person name="Abrahante J.E."/>
            <person name="Garbe J."/>
        </authorList>
    </citation>
    <scope>NUCLEOTIDE SEQUENCE</scope>
    <source>
        <strain evidence="1">Duluth1</strain>
        <tissue evidence="1">Whole animal</tissue>
    </source>
</reference>
<dbReference type="EMBL" id="JAIWYP010000016">
    <property type="protein sequence ID" value="KAH3695062.1"/>
    <property type="molecule type" value="Genomic_DNA"/>
</dbReference>
<reference evidence="1" key="1">
    <citation type="journal article" date="2019" name="bioRxiv">
        <title>The Genome of the Zebra Mussel, Dreissena polymorpha: A Resource for Invasive Species Research.</title>
        <authorList>
            <person name="McCartney M.A."/>
            <person name="Auch B."/>
            <person name="Kono T."/>
            <person name="Mallez S."/>
            <person name="Zhang Y."/>
            <person name="Obille A."/>
            <person name="Becker A."/>
            <person name="Abrahante J.E."/>
            <person name="Garbe J."/>
            <person name="Badalamenti J.P."/>
            <person name="Herman A."/>
            <person name="Mangelson H."/>
            <person name="Liachko I."/>
            <person name="Sullivan S."/>
            <person name="Sone E.D."/>
            <person name="Koren S."/>
            <person name="Silverstein K.A.T."/>
            <person name="Beckman K.B."/>
            <person name="Gohl D.M."/>
        </authorList>
    </citation>
    <scope>NUCLEOTIDE SEQUENCE</scope>
    <source>
        <strain evidence="1">Duluth1</strain>
        <tissue evidence="1">Whole animal</tissue>
    </source>
</reference>
<proteinExistence type="predicted"/>
<sequence length="82" mass="9386">MSPATLAMSPTPLYMYFTDIPDESRDSRHVAHTYLHTFPMCPATLAMSPTPLYMYFTDIPDESRDSRHVAHTSLHVLYGHSR</sequence>
<protein>
    <submittedName>
        <fullName evidence="1">Uncharacterized protein</fullName>
    </submittedName>
</protein>
<accession>A0A9D4BHD5</accession>